<dbReference type="GO" id="GO:0006508">
    <property type="term" value="P:proteolysis"/>
    <property type="evidence" value="ECO:0007669"/>
    <property type="project" value="UniProtKB-KW"/>
</dbReference>
<sequence>MRKGFKQLSSAISLLLVLLLLIPLTNSYASANSNVNTQTLDRIKQAYDIAGVTTLWNMGLTGSGMKIGIIDDGIDYKVPDLGGCLGSGCKVAGGWNFDENSPDIMPRNRDYSHGTLLSGQMVANGSMKGVAYEATIYGYSGQSFPDVGFKGLERAIEDKIDYLNFSSGFTVGGREPNYTREFTDPYFKSLYEKAEKQGMVIFVSPGNFGSALLEDARHYFLHFRGGTFFSPVGERVAEPTTLSIGAYDVFANGGEVAEYSSIGPSLNGEIQPDLLGYVGYPATFMRYYNMFGGTSCSAPFAGAVATLVKQAHKDWTAEQVRASLMNTASVLYNKVTGEPISVMIQGSGLIDGVAAVKTPALITPYEIDMTATGLHPVVLTVKNVTDATQTFTVTVQPTLGNFEYGQNDGLTFSLTSSRIVVSPRLSATLGLTAKADLSKLTKGSHEALIWFYSDTATLHVPMLIWNDLNTIWWERSNPFDAGYNSKLPPKLINVRATKLPNSSDVAIDFTLNRGSISGSSWGSPEPYWSNYADEIRVDIVNQSGATVATVFDQGHLLIGHYRAVWNGKDSNGQPVPAGEYKYVITVTDYFTSFDIPIIDTDTQYTGYITVGNNATLTPSLTVTGSSFAYIPANYADQNTPTVPITPAPLSIIELQIGNPVFKLNNQAMLLDSPPVIKNDRTLLPIRAVVEAMGGQVNWNAEEKRVDIEYRGKTVTLWIGKNTAKVNGKEVMIDPSNPNVVPEIINGRTMLPLRFVAESLGCQVEWDDKTKTITILFPSY</sequence>
<dbReference type="OrthoDB" id="9785233at2"/>
<proteinExistence type="inferred from homology"/>
<evidence type="ECO:0000256" key="4">
    <source>
        <dbReference type="ARBA" id="ARBA00022825"/>
    </source>
</evidence>
<dbReference type="InterPro" id="IPR015500">
    <property type="entry name" value="Peptidase_S8_subtilisin-rel"/>
</dbReference>
<dbReference type="HOGENOM" id="CLU_359317_0_0_9"/>
<dbReference type="Gene3D" id="3.30.457.10">
    <property type="entry name" value="Copper amine oxidase-like, N-terminal domain"/>
    <property type="match status" value="1"/>
</dbReference>
<feature type="domain" description="Peptidase S8/S53" evidence="8">
    <location>
        <begin position="62"/>
        <end position="347"/>
    </location>
</feature>
<dbReference type="STRING" id="309798.COPRO5265_1473"/>
<feature type="signal peptide" evidence="7">
    <location>
        <begin position="1"/>
        <end position="31"/>
    </location>
</feature>
<keyword evidence="12" id="KW-1185">Reference proteome</keyword>
<reference evidence="11 12" key="2">
    <citation type="journal article" date="2014" name="Genome Announc.">
        <title>Complete Genome Sequence of Coprothermobacter proteolyticus DSM 5265.</title>
        <authorList>
            <person name="Alexiev A."/>
            <person name="Coil D.A."/>
            <person name="Badger J.H."/>
            <person name="Enticknap J."/>
            <person name="Ward N."/>
            <person name="Robb F.T."/>
            <person name="Eisen J.A."/>
        </authorList>
    </citation>
    <scope>NUCLEOTIDE SEQUENCE [LARGE SCALE GENOMIC DNA]</scope>
    <source>
        <strain evidence="12">ATCC 35245 / DSM 5265 / OCM 4 / BT</strain>
    </source>
</reference>
<dbReference type="InterPro" id="IPR012854">
    <property type="entry name" value="Cu_amine_oxidase-like_N"/>
</dbReference>
<dbReference type="PANTHER" id="PTHR43806:SF11">
    <property type="entry name" value="CEREVISIN-RELATED"/>
    <property type="match status" value="1"/>
</dbReference>
<evidence type="ECO:0000256" key="3">
    <source>
        <dbReference type="ARBA" id="ARBA00022801"/>
    </source>
</evidence>
<dbReference type="AlphaFoldDB" id="B5Y651"/>
<evidence type="ECO:0000313" key="11">
    <source>
        <dbReference type="EMBL" id="ACI17647.1"/>
    </source>
</evidence>
<feature type="domain" description="FlgD/Vpr Ig-like" evidence="10">
    <location>
        <begin position="523"/>
        <end position="587"/>
    </location>
</feature>
<dbReference type="Pfam" id="PF00082">
    <property type="entry name" value="Peptidase_S8"/>
    <property type="match status" value="1"/>
</dbReference>
<dbReference type="GO" id="GO:0004252">
    <property type="term" value="F:serine-type endopeptidase activity"/>
    <property type="evidence" value="ECO:0007669"/>
    <property type="project" value="UniProtKB-UniRule"/>
</dbReference>
<evidence type="ECO:0000256" key="6">
    <source>
        <dbReference type="PROSITE-ProRule" id="PRU01240"/>
    </source>
</evidence>
<keyword evidence="2 6" id="KW-0645">Protease</keyword>
<feature type="chain" id="PRO_5002838431" evidence="7">
    <location>
        <begin position="32"/>
        <end position="779"/>
    </location>
</feature>
<name>B5Y651_COPPD</name>
<dbReference type="PANTHER" id="PTHR43806">
    <property type="entry name" value="PEPTIDASE S8"/>
    <property type="match status" value="1"/>
</dbReference>
<feature type="active site" description="Charge relay system" evidence="5 6">
    <location>
        <position position="113"/>
    </location>
</feature>
<dbReference type="Pfam" id="PF13860">
    <property type="entry name" value="FlgD_ig"/>
    <property type="match status" value="1"/>
</dbReference>
<organism evidence="11 12">
    <name type="scientific">Coprothermobacter proteolyticus (strain ATCC 35245 / DSM 5265 / OCM 4 / BT)</name>
    <dbReference type="NCBI Taxonomy" id="309798"/>
    <lineage>
        <taxon>Bacteria</taxon>
        <taxon>Pseudomonadati</taxon>
        <taxon>Coprothermobacterota</taxon>
        <taxon>Coprothermobacteria</taxon>
        <taxon>Coprothermobacterales</taxon>
        <taxon>Coprothermobacteraceae</taxon>
        <taxon>Coprothermobacter</taxon>
    </lineage>
</organism>
<dbReference type="InterPro" id="IPR000209">
    <property type="entry name" value="Peptidase_S8/S53_dom"/>
</dbReference>
<evidence type="ECO:0000259" key="8">
    <source>
        <dbReference type="Pfam" id="PF00082"/>
    </source>
</evidence>
<dbReference type="SUPFAM" id="SSF55383">
    <property type="entry name" value="Copper amine oxidase, domain N"/>
    <property type="match status" value="1"/>
</dbReference>
<dbReference type="PROSITE" id="PS51892">
    <property type="entry name" value="SUBTILASE"/>
    <property type="match status" value="1"/>
</dbReference>
<accession>B5Y651</accession>
<feature type="domain" description="Copper amine oxidase-like N-terminal" evidence="9">
    <location>
        <begin position="663"/>
        <end position="774"/>
    </location>
</feature>
<dbReference type="SUPFAM" id="SSF52743">
    <property type="entry name" value="Subtilisin-like"/>
    <property type="match status" value="1"/>
</dbReference>
<evidence type="ECO:0000259" key="9">
    <source>
        <dbReference type="Pfam" id="PF07833"/>
    </source>
</evidence>
<keyword evidence="7" id="KW-0732">Signal</keyword>
<reference evidence="12" key="1">
    <citation type="submission" date="2008-08" db="EMBL/GenBank/DDBJ databases">
        <title>The complete genome sequence of Coprothermobacter proteolyticus strain ATCC 5245 / DSM 5265 / BT.</title>
        <authorList>
            <person name="Dodson R.J."/>
            <person name="Durkin A.S."/>
            <person name="Wu M."/>
            <person name="Eisen J."/>
            <person name="Sutton G."/>
        </authorList>
    </citation>
    <scope>NUCLEOTIDE SEQUENCE [LARGE SCALE GENOMIC DNA]</scope>
    <source>
        <strain evidence="12">ATCC 35245 / DSM 5265 / OCM 4 / BT</strain>
    </source>
</reference>
<feature type="active site" description="Charge relay system" evidence="5 6">
    <location>
        <position position="295"/>
    </location>
</feature>
<protein>
    <submittedName>
        <fullName evidence="11">Protease, putative</fullName>
    </submittedName>
</protein>
<feature type="active site" description="Charge relay system" evidence="5 6">
    <location>
        <position position="71"/>
    </location>
</feature>
<keyword evidence="4 6" id="KW-0720">Serine protease</keyword>
<dbReference type="InterPro" id="IPR050131">
    <property type="entry name" value="Peptidase_S8_subtilisin-like"/>
</dbReference>
<evidence type="ECO:0000256" key="1">
    <source>
        <dbReference type="ARBA" id="ARBA00011073"/>
    </source>
</evidence>
<keyword evidence="3 6" id="KW-0378">Hydrolase</keyword>
<dbReference type="Gene3D" id="3.40.50.200">
    <property type="entry name" value="Peptidase S8/S53 domain"/>
    <property type="match status" value="1"/>
</dbReference>
<dbReference type="Gene3D" id="2.60.40.4070">
    <property type="match status" value="1"/>
</dbReference>
<dbReference type="InterPro" id="IPR036852">
    <property type="entry name" value="Peptidase_S8/S53_dom_sf"/>
</dbReference>
<evidence type="ECO:0000256" key="2">
    <source>
        <dbReference type="ARBA" id="ARBA00022670"/>
    </source>
</evidence>
<comment type="similarity">
    <text evidence="1 6">Belongs to the peptidase S8 family.</text>
</comment>
<dbReference type="RefSeq" id="WP_012544299.1">
    <property type="nucleotide sequence ID" value="NC_011295.1"/>
</dbReference>
<evidence type="ECO:0000256" key="5">
    <source>
        <dbReference type="PIRSR" id="PIRSR615500-1"/>
    </source>
</evidence>
<dbReference type="InterPro" id="IPR036582">
    <property type="entry name" value="Mao_N_sf"/>
</dbReference>
<dbReference type="eggNOG" id="COG1404">
    <property type="taxonomic scope" value="Bacteria"/>
</dbReference>
<evidence type="ECO:0000313" key="12">
    <source>
        <dbReference type="Proteomes" id="UP000001732"/>
    </source>
</evidence>
<gene>
    <name evidence="11" type="ordered locus">COPRO5265_1473</name>
</gene>
<dbReference type="EMBL" id="CP001145">
    <property type="protein sequence ID" value="ACI17647.1"/>
    <property type="molecule type" value="Genomic_DNA"/>
</dbReference>
<evidence type="ECO:0000259" key="10">
    <source>
        <dbReference type="Pfam" id="PF13860"/>
    </source>
</evidence>
<evidence type="ECO:0000256" key="7">
    <source>
        <dbReference type="SAM" id="SignalP"/>
    </source>
</evidence>
<dbReference type="Proteomes" id="UP000001732">
    <property type="component" value="Chromosome"/>
</dbReference>
<dbReference type="InterPro" id="IPR025965">
    <property type="entry name" value="FlgD/Vpr_Ig-like"/>
</dbReference>
<dbReference type="PRINTS" id="PR00723">
    <property type="entry name" value="SUBTILISIN"/>
</dbReference>
<dbReference type="KEGG" id="cpo:COPRO5265_1473"/>
<dbReference type="Pfam" id="PF07833">
    <property type="entry name" value="Cu_amine_oxidN1"/>
    <property type="match status" value="1"/>
</dbReference>